<evidence type="ECO:0000256" key="1">
    <source>
        <dbReference type="SAM" id="Coils"/>
    </source>
</evidence>
<dbReference type="AlphaFoldDB" id="A0A443SND4"/>
<dbReference type="InterPro" id="IPR011539">
    <property type="entry name" value="RHD_DNA_bind_dom"/>
</dbReference>
<name>A0A443SND4_9ACAR</name>
<dbReference type="OrthoDB" id="10254686at2759"/>
<dbReference type="SUPFAM" id="SSF81296">
    <property type="entry name" value="E set domains"/>
    <property type="match status" value="1"/>
</dbReference>
<gene>
    <name evidence="3" type="ORF">B4U80_04187</name>
</gene>
<accession>A0A443SND4</accession>
<dbReference type="GO" id="GO:0005654">
    <property type="term" value="C:nucleoplasm"/>
    <property type="evidence" value="ECO:0007669"/>
    <property type="project" value="UniProtKB-ARBA"/>
</dbReference>
<dbReference type="Gene3D" id="2.60.40.10">
    <property type="entry name" value="Immunoglobulins"/>
    <property type="match status" value="1"/>
</dbReference>
<feature type="domain" description="RHD" evidence="2">
    <location>
        <begin position="129"/>
        <end position="321"/>
    </location>
</feature>
<dbReference type="Pfam" id="PF16179">
    <property type="entry name" value="RHD_dimer"/>
    <property type="match status" value="1"/>
</dbReference>
<dbReference type="GO" id="GO:0000981">
    <property type="term" value="F:DNA-binding transcription factor activity, RNA polymerase II-specific"/>
    <property type="evidence" value="ECO:0007669"/>
    <property type="project" value="TreeGrafter"/>
</dbReference>
<dbReference type="InterPro" id="IPR002909">
    <property type="entry name" value="IPT_dom"/>
</dbReference>
<dbReference type="PRINTS" id="PR00057">
    <property type="entry name" value="NFKBTNSCPFCT"/>
</dbReference>
<dbReference type="GO" id="GO:0005737">
    <property type="term" value="C:cytoplasm"/>
    <property type="evidence" value="ECO:0007669"/>
    <property type="project" value="InterPro"/>
</dbReference>
<keyword evidence="1" id="KW-0175">Coiled coil</keyword>
<dbReference type="GO" id="GO:0002225">
    <property type="term" value="P:positive regulation of antimicrobial peptide production"/>
    <property type="evidence" value="ECO:0007669"/>
    <property type="project" value="UniProtKB-ARBA"/>
</dbReference>
<reference evidence="3 4" key="1">
    <citation type="journal article" date="2018" name="Gigascience">
        <title>Genomes of trombidid mites reveal novel predicted allergens and laterally-transferred genes associated with secondary metabolism.</title>
        <authorList>
            <person name="Dong X."/>
            <person name="Chaisiri K."/>
            <person name="Xia D."/>
            <person name="Armstrong S.D."/>
            <person name="Fang Y."/>
            <person name="Donnelly M.J."/>
            <person name="Kadowaki T."/>
            <person name="McGarry J.W."/>
            <person name="Darby A.C."/>
            <person name="Makepeace B.L."/>
        </authorList>
    </citation>
    <scope>NUCLEOTIDE SEQUENCE [LARGE SCALE GENOMIC DNA]</scope>
    <source>
        <strain evidence="3">UoL-UT</strain>
    </source>
</reference>
<dbReference type="FunFam" id="2.60.40.10:FF:000046">
    <property type="entry name" value="Nuclear factor NF-kappa-B p105 subunit"/>
    <property type="match status" value="1"/>
</dbReference>
<dbReference type="PROSITE" id="PS50254">
    <property type="entry name" value="REL_2"/>
    <property type="match status" value="1"/>
</dbReference>
<dbReference type="InterPro" id="IPR033926">
    <property type="entry name" value="IPT_NFkappaB"/>
</dbReference>
<dbReference type="Proteomes" id="UP000288716">
    <property type="component" value="Unassembled WGS sequence"/>
</dbReference>
<dbReference type="GO" id="GO:0035206">
    <property type="term" value="P:regulation of hemocyte proliferation"/>
    <property type="evidence" value="ECO:0007669"/>
    <property type="project" value="UniProtKB-ARBA"/>
</dbReference>
<organism evidence="3 4">
    <name type="scientific">Leptotrombidium deliense</name>
    <dbReference type="NCBI Taxonomy" id="299467"/>
    <lineage>
        <taxon>Eukaryota</taxon>
        <taxon>Metazoa</taxon>
        <taxon>Ecdysozoa</taxon>
        <taxon>Arthropoda</taxon>
        <taxon>Chelicerata</taxon>
        <taxon>Arachnida</taxon>
        <taxon>Acari</taxon>
        <taxon>Acariformes</taxon>
        <taxon>Trombidiformes</taxon>
        <taxon>Prostigmata</taxon>
        <taxon>Anystina</taxon>
        <taxon>Parasitengona</taxon>
        <taxon>Trombiculoidea</taxon>
        <taxon>Trombiculidae</taxon>
        <taxon>Leptotrombidium</taxon>
    </lineage>
</organism>
<sequence>MSSEKSKFTSNVRPDDNGLLIDQHLVAIQTSSSPVHSEAHYHQPFVDSNDLMAALIVPQATIATNSTSMASPPAQQCSQPLLLTLGSSTRLPTMSSQSLPIGHATHTNIGQNGYNPTVILYLYLHVIMKLAPYLRLIEQPTNRIRYRYKSEKGSHGGLTGENSTQTKKTYPMVRLENCRSSRQILVKASLYTNEDHPKPHIHKLMGKYCNEDGICIVPLGENNTAIFQNLGILFVGKKEVPEILFRQKLEQERVHRALNEELNFSEAERQKLKEEAEREAKRINLNSVKICFQAFEINNDLHYPISEAIFSRPVANQKSPDSGELKIVRMDKYSGVCTGDEEVFLLCEKVNKKEIKIRFFETDNDGSVLWEAFGNFTEADVHHQVAIVFRTPPYRDQNIENAVQVYVQLFRPKDSEYSESRPFTYKPKEYDRECIDIKRKKVSHYNPNFVGGHYGHFSGNGRYNNSSDNNSGAAGNDSGINYYGNDYFIQVKHCVN</sequence>
<dbReference type="GO" id="GO:0045087">
    <property type="term" value="P:innate immune response"/>
    <property type="evidence" value="ECO:0007669"/>
    <property type="project" value="UniProtKB-ARBA"/>
</dbReference>
<dbReference type="PANTHER" id="PTHR24169:SF28">
    <property type="entry name" value="NUCLEAR FACTOR NF-KAPPA-B P110 SUBUNIT"/>
    <property type="match status" value="1"/>
</dbReference>
<dbReference type="VEuPathDB" id="VectorBase:LDEU003003"/>
<feature type="coiled-coil region" evidence="1">
    <location>
        <begin position="248"/>
        <end position="282"/>
    </location>
</feature>
<dbReference type="InterPro" id="IPR013783">
    <property type="entry name" value="Ig-like_fold"/>
</dbReference>
<dbReference type="Pfam" id="PF00554">
    <property type="entry name" value="RHD_DNA_bind"/>
    <property type="match status" value="1"/>
</dbReference>
<evidence type="ECO:0000259" key="2">
    <source>
        <dbReference type="PROSITE" id="PS50254"/>
    </source>
</evidence>
<dbReference type="EMBL" id="NCKV01001098">
    <property type="protein sequence ID" value="RWS29037.1"/>
    <property type="molecule type" value="Genomic_DNA"/>
</dbReference>
<dbReference type="InterPro" id="IPR037059">
    <property type="entry name" value="RHD_DNA_bind_dom_sf"/>
</dbReference>
<comment type="caution">
    <text evidence="3">The sequence shown here is derived from an EMBL/GenBank/DDBJ whole genome shotgun (WGS) entry which is preliminary data.</text>
</comment>
<dbReference type="SMART" id="SM00429">
    <property type="entry name" value="IPT"/>
    <property type="match status" value="1"/>
</dbReference>
<dbReference type="STRING" id="299467.A0A443SND4"/>
<dbReference type="InterPro" id="IPR000451">
    <property type="entry name" value="NFkB/Dor"/>
</dbReference>
<dbReference type="GO" id="GO:0008063">
    <property type="term" value="P:Toll signaling pathway"/>
    <property type="evidence" value="ECO:0007669"/>
    <property type="project" value="UniProtKB-ARBA"/>
</dbReference>
<dbReference type="InterPro" id="IPR014756">
    <property type="entry name" value="Ig_E-set"/>
</dbReference>
<dbReference type="PANTHER" id="PTHR24169">
    <property type="entry name" value="NUCLEAR FACTOR NF-KAPPA-B PROTEIN"/>
    <property type="match status" value="1"/>
</dbReference>
<dbReference type="CDD" id="cd01177">
    <property type="entry name" value="IPT_NFkappaB"/>
    <property type="match status" value="1"/>
</dbReference>
<dbReference type="GO" id="GO:0000978">
    <property type="term" value="F:RNA polymerase II cis-regulatory region sequence-specific DNA binding"/>
    <property type="evidence" value="ECO:0007669"/>
    <property type="project" value="TreeGrafter"/>
</dbReference>
<proteinExistence type="predicted"/>
<dbReference type="SUPFAM" id="SSF49417">
    <property type="entry name" value="p53-like transcription factors"/>
    <property type="match status" value="1"/>
</dbReference>
<dbReference type="Gene3D" id="2.60.40.340">
    <property type="entry name" value="Rel homology domain (RHD), DNA-binding domain"/>
    <property type="match status" value="1"/>
</dbReference>
<dbReference type="GO" id="GO:0048935">
    <property type="term" value="P:peripheral nervous system neuron development"/>
    <property type="evidence" value="ECO:0007669"/>
    <property type="project" value="UniProtKB-ARBA"/>
</dbReference>
<evidence type="ECO:0000313" key="4">
    <source>
        <dbReference type="Proteomes" id="UP000288716"/>
    </source>
</evidence>
<evidence type="ECO:0000313" key="3">
    <source>
        <dbReference type="EMBL" id="RWS29037.1"/>
    </source>
</evidence>
<dbReference type="GO" id="GO:0007249">
    <property type="term" value="P:canonical NF-kappaB signal transduction"/>
    <property type="evidence" value="ECO:0007669"/>
    <property type="project" value="UniProtKB-ARBA"/>
</dbReference>
<keyword evidence="4" id="KW-1185">Reference proteome</keyword>
<dbReference type="InterPro" id="IPR032397">
    <property type="entry name" value="RHD_dimer"/>
</dbReference>
<protein>
    <submittedName>
        <fullName evidence="3">Nuclear factor NF-kappa-B p105 subunit-like protein</fullName>
    </submittedName>
</protein>
<dbReference type="InterPro" id="IPR008967">
    <property type="entry name" value="p53-like_TF_DNA-bd_sf"/>
</dbReference>